<accession>A0AAW2SQQ7</accession>
<organism evidence="1">
    <name type="scientific">Sesamum latifolium</name>
    <dbReference type="NCBI Taxonomy" id="2727402"/>
    <lineage>
        <taxon>Eukaryota</taxon>
        <taxon>Viridiplantae</taxon>
        <taxon>Streptophyta</taxon>
        <taxon>Embryophyta</taxon>
        <taxon>Tracheophyta</taxon>
        <taxon>Spermatophyta</taxon>
        <taxon>Magnoliopsida</taxon>
        <taxon>eudicotyledons</taxon>
        <taxon>Gunneridae</taxon>
        <taxon>Pentapetalae</taxon>
        <taxon>asterids</taxon>
        <taxon>lamiids</taxon>
        <taxon>Lamiales</taxon>
        <taxon>Pedaliaceae</taxon>
        <taxon>Sesamum</taxon>
    </lineage>
</organism>
<sequence>MAGGRWEAMEVYWGGTGGGRLSWCSSGGAGPHLPHHHHHISHHLLEAANAVLHGRVLRWGWQW</sequence>
<evidence type="ECO:0000313" key="1">
    <source>
        <dbReference type="EMBL" id="KAL0394825.1"/>
    </source>
</evidence>
<reference evidence="1" key="1">
    <citation type="submission" date="2020-06" db="EMBL/GenBank/DDBJ databases">
        <authorList>
            <person name="Li T."/>
            <person name="Hu X."/>
            <person name="Zhang T."/>
            <person name="Song X."/>
            <person name="Zhang H."/>
            <person name="Dai N."/>
            <person name="Sheng W."/>
            <person name="Hou X."/>
            <person name="Wei L."/>
        </authorList>
    </citation>
    <scope>NUCLEOTIDE SEQUENCE</scope>
    <source>
        <strain evidence="1">KEN1</strain>
        <tissue evidence="1">Leaf</tissue>
    </source>
</reference>
<gene>
    <name evidence="1" type="ORF">Slati_4448700</name>
</gene>
<dbReference type="EMBL" id="JACGWN010000016">
    <property type="protein sequence ID" value="KAL0394825.1"/>
    <property type="molecule type" value="Genomic_DNA"/>
</dbReference>
<protein>
    <submittedName>
        <fullName evidence="1">Uncharacterized protein</fullName>
    </submittedName>
</protein>
<reference evidence="1" key="2">
    <citation type="journal article" date="2024" name="Plant">
        <title>Genomic evolution and insights into agronomic trait innovations of Sesamum species.</title>
        <authorList>
            <person name="Miao H."/>
            <person name="Wang L."/>
            <person name="Qu L."/>
            <person name="Liu H."/>
            <person name="Sun Y."/>
            <person name="Le M."/>
            <person name="Wang Q."/>
            <person name="Wei S."/>
            <person name="Zheng Y."/>
            <person name="Lin W."/>
            <person name="Duan Y."/>
            <person name="Cao H."/>
            <person name="Xiong S."/>
            <person name="Wang X."/>
            <person name="Wei L."/>
            <person name="Li C."/>
            <person name="Ma Q."/>
            <person name="Ju M."/>
            <person name="Zhao R."/>
            <person name="Li G."/>
            <person name="Mu C."/>
            <person name="Tian Q."/>
            <person name="Mei H."/>
            <person name="Zhang T."/>
            <person name="Gao T."/>
            <person name="Zhang H."/>
        </authorList>
    </citation>
    <scope>NUCLEOTIDE SEQUENCE</scope>
    <source>
        <strain evidence="1">KEN1</strain>
    </source>
</reference>
<proteinExistence type="predicted"/>
<comment type="caution">
    <text evidence="1">The sequence shown here is derived from an EMBL/GenBank/DDBJ whole genome shotgun (WGS) entry which is preliminary data.</text>
</comment>
<name>A0AAW2SQQ7_9LAMI</name>
<dbReference type="AlphaFoldDB" id="A0AAW2SQQ7"/>